<feature type="transmembrane region" description="Helical" evidence="1">
    <location>
        <begin position="6"/>
        <end position="29"/>
    </location>
</feature>
<protein>
    <recommendedName>
        <fullName evidence="2">Aerotolerance regulator N-terminal domain-containing protein</fullName>
    </recommendedName>
</protein>
<evidence type="ECO:0000256" key="1">
    <source>
        <dbReference type="SAM" id="Phobius"/>
    </source>
</evidence>
<dbReference type="Pfam" id="PF07584">
    <property type="entry name" value="BatA"/>
    <property type="match status" value="1"/>
</dbReference>
<dbReference type="PANTHER" id="PTHR37464:SF1">
    <property type="entry name" value="BLL2463 PROTEIN"/>
    <property type="match status" value="1"/>
</dbReference>
<dbReference type="EMBL" id="UINC01112747">
    <property type="protein sequence ID" value="SVC81911.1"/>
    <property type="molecule type" value="Genomic_DNA"/>
</dbReference>
<accession>A0A382QCE3</accession>
<sequence>MTFGLATLGFAVPLALGALVVLPVIWWLLRVNPPAPRLIQFPAVRFLFGLRRQEETPAKTPVWLLLLRLIIATLIIFAMAGPLVNPLPQLSGSGPLLIVIDDGWASAMGWKERIETLKALIGQADREDRNIIMAHAAPRPSGGGEADVEVSNLLTPKEANQFIQALTPQPWRLSRQSLLESLSRKEVQQSIGDKALVAWLSDGLHAGAPPETLAFAQALKGFGQVRVYMEPPRRRAMILLTPRNSGSSLV</sequence>
<proteinExistence type="predicted"/>
<gene>
    <name evidence="3" type="ORF">METZ01_LOCUS334765</name>
</gene>
<evidence type="ECO:0000313" key="3">
    <source>
        <dbReference type="EMBL" id="SVC81911.1"/>
    </source>
</evidence>
<keyword evidence="1" id="KW-0472">Membrane</keyword>
<keyword evidence="1" id="KW-1133">Transmembrane helix</keyword>
<dbReference type="NCBIfam" id="TIGR02226">
    <property type="entry name" value="two_anch"/>
    <property type="match status" value="1"/>
</dbReference>
<dbReference type="InterPro" id="IPR011933">
    <property type="entry name" value="Double_TM_dom"/>
</dbReference>
<dbReference type="InterPro" id="IPR024163">
    <property type="entry name" value="Aerotolerance_reg_N"/>
</dbReference>
<name>A0A382QCE3_9ZZZZ</name>
<keyword evidence="1" id="KW-0812">Transmembrane</keyword>
<reference evidence="3" key="1">
    <citation type="submission" date="2018-05" db="EMBL/GenBank/DDBJ databases">
        <authorList>
            <person name="Lanie J.A."/>
            <person name="Ng W.-L."/>
            <person name="Kazmierczak K.M."/>
            <person name="Andrzejewski T.M."/>
            <person name="Davidsen T.M."/>
            <person name="Wayne K.J."/>
            <person name="Tettelin H."/>
            <person name="Glass J.I."/>
            <person name="Rusch D."/>
            <person name="Podicherti R."/>
            <person name="Tsui H.-C.T."/>
            <person name="Winkler M.E."/>
        </authorList>
    </citation>
    <scope>NUCLEOTIDE SEQUENCE</scope>
</reference>
<organism evidence="3">
    <name type="scientific">marine metagenome</name>
    <dbReference type="NCBI Taxonomy" id="408172"/>
    <lineage>
        <taxon>unclassified sequences</taxon>
        <taxon>metagenomes</taxon>
        <taxon>ecological metagenomes</taxon>
    </lineage>
</organism>
<feature type="transmembrane region" description="Helical" evidence="1">
    <location>
        <begin position="62"/>
        <end position="84"/>
    </location>
</feature>
<feature type="non-terminal residue" evidence="3">
    <location>
        <position position="250"/>
    </location>
</feature>
<feature type="domain" description="Aerotolerance regulator N-terminal" evidence="2">
    <location>
        <begin position="9"/>
        <end position="82"/>
    </location>
</feature>
<dbReference type="AlphaFoldDB" id="A0A382QCE3"/>
<dbReference type="PANTHER" id="PTHR37464">
    <property type="entry name" value="BLL2463 PROTEIN"/>
    <property type="match status" value="1"/>
</dbReference>
<evidence type="ECO:0000259" key="2">
    <source>
        <dbReference type="Pfam" id="PF07584"/>
    </source>
</evidence>